<accession>K0T320</accession>
<dbReference type="GO" id="GO:0072546">
    <property type="term" value="C:EMC complex"/>
    <property type="evidence" value="ECO:0007669"/>
    <property type="project" value="InterPro"/>
</dbReference>
<dbReference type="PANTHER" id="PTHR12941:SF10">
    <property type="entry name" value="ER MEMBRANE PROTEIN COMPLEX SUBUNIT 8_9 HOMOLOG"/>
    <property type="match status" value="1"/>
</dbReference>
<evidence type="ECO:0008006" key="3">
    <source>
        <dbReference type="Google" id="ProtNLM"/>
    </source>
</evidence>
<evidence type="ECO:0000313" key="1">
    <source>
        <dbReference type="EMBL" id="EJK73068.1"/>
    </source>
</evidence>
<dbReference type="Proteomes" id="UP000266841">
    <property type="component" value="Unassembled WGS sequence"/>
</dbReference>
<evidence type="ECO:0000313" key="2">
    <source>
        <dbReference type="Proteomes" id="UP000266841"/>
    </source>
</evidence>
<sequence>MSSSISLSTVSQSKMALHAAKHGHGNPIHGILVGRSSSPTSPASSLEVTDAVPVCHEDPTKPIVDMSLRLVDGHLSVKNDGTRIVGWYTSNSNAGDEGPSPSARRVASCLSAEEGGGGGGCVLLAVSAGRIAGCLAGECPGPICDAYEADGKSGAYTRLVDGTRVASEDDGARLGEVIRSAIRSSGEGEGDAAAGGGGSQLSICDFVDHLEDCGRGDWIENREVGRFVKNALA</sequence>
<dbReference type="PANTHER" id="PTHR12941">
    <property type="entry name" value="ER MEMBRANE PROTEIN COMPLEX"/>
    <property type="match status" value="1"/>
</dbReference>
<name>K0T320_THAOC</name>
<proteinExistence type="predicted"/>
<keyword evidence="2" id="KW-1185">Reference proteome</keyword>
<dbReference type="InterPro" id="IPR005366">
    <property type="entry name" value="EMC8/9"/>
</dbReference>
<organism evidence="1 2">
    <name type="scientific">Thalassiosira oceanica</name>
    <name type="common">Marine diatom</name>
    <dbReference type="NCBI Taxonomy" id="159749"/>
    <lineage>
        <taxon>Eukaryota</taxon>
        <taxon>Sar</taxon>
        <taxon>Stramenopiles</taxon>
        <taxon>Ochrophyta</taxon>
        <taxon>Bacillariophyta</taxon>
        <taxon>Coscinodiscophyceae</taxon>
        <taxon>Thalassiosirophycidae</taxon>
        <taxon>Thalassiosirales</taxon>
        <taxon>Thalassiosiraceae</taxon>
        <taxon>Thalassiosira</taxon>
    </lineage>
</organism>
<dbReference type="Gene3D" id="3.40.140.10">
    <property type="entry name" value="Cytidine Deaminase, domain 2"/>
    <property type="match status" value="1"/>
</dbReference>
<comment type="caution">
    <text evidence="1">The sequence shown here is derived from an EMBL/GenBank/DDBJ whole genome shotgun (WGS) entry which is preliminary data.</text>
</comment>
<dbReference type="eggNOG" id="ENOG502SYHM">
    <property type="taxonomic scope" value="Eukaryota"/>
</dbReference>
<dbReference type="OrthoDB" id="44662at2759"/>
<gene>
    <name evidence="1" type="ORF">THAOC_05327</name>
</gene>
<reference evidence="1 2" key="1">
    <citation type="journal article" date="2012" name="Genome Biol.">
        <title>Genome and low-iron response of an oceanic diatom adapted to chronic iron limitation.</title>
        <authorList>
            <person name="Lommer M."/>
            <person name="Specht M."/>
            <person name="Roy A.S."/>
            <person name="Kraemer L."/>
            <person name="Andreson R."/>
            <person name="Gutowska M.A."/>
            <person name="Wolf J."/>
            <person name="Bergner S.V."/>
            <person name="Schilhabel M.B."/>
            <person name="Klostermeier U.C."/>
            <person name="Beiko R.G."/>
            <person name="Rosenstiel P."/>
            <person name="Hippler M."/>
            <person name="Laroche J."/>
        </authorList>
    </citation>
    <scope>NUCLEOTIDE SEQUENCE [LARGE SCALE GENOMIC DNA]</scope>
    <source>
        <strain evidence="1 2">CCMP1005</strain>
    </source>
</reference>
<dbReference type="AlphaFoldDB" id="K0T320"/>
<dbReference type="EMBL" id="AGNL01004879">
    <property type="protein sequence ID" value="EJK73068.1"/>
    <property type="molecule type" value="Genomic_DNA"/>
</dbReference>
<protein>
    <recommendedName>
        <fullName evidence="3">MPN domain-containing protein</fullName>
    </recommendedName>
</protein>
<dbReference type="Pfam" id="PF03665">
    <property type="entry name" value="UPF0172"/>
    <property type="match status" value="1"/>
</dbReference>
<dbReference type="OMA" id="VIPVCHE"/>